<accession>A0A9Q4HS23</accession>
<dbReference type="AlphaFoldDB" id="A0A9Q4HS23"/>
<proteinExistence type="predicted"/>
<protein>
    <submittedName>
        <fullName evidence="1">Uncharacterized protein</fullName>
    </submittedName>
</protein>
<dbReference type="RefSeq" id="WP_268522755.1">
    <property type="nucleotide sequence ID" value="NZ_JALAWA010000013.1"/>
</dbReference>
<comment type="caution">
    <text evidence="1">The sequence shown here is derived from an EMBL/GenBank/DDBJ whole genome shotgun (WGS) entry which is preliminary data.</text>
</comment>
<organism evidence="1 2">
    <name type="scientific">Bacillus halotolerans</name>
    <dbReference type="NCBI Taxonomy" id="260554"/>
    <lineage>
        <taxon>Bacteria</taxon>
        <taxon>Bacillati</taxon>
        <taxon>Bacillota</taxon>
        <taxon>Bacilli</taxon>
        <taxon>Bacillales</taxon>
        <taxon>Bacillaceae</taxon>
        <taxon>Bacillus</taxon>
    </lineage>
</organism>
<gene>
    <name evidence="1" type="ORF">MOF03_18790</name>
</gene>
<dbReference type="EMBL" id="JALAWA010000013">
    <property type="protein sequence ID" value="MCY9186656.1"/>
    <property type="molecule type" value="Genomic_DNA"/>
</dbReference>
<name>A0A9Q4HS23_9BACI</name>
<sequence>MGNKNLFVDTGLDKNASIKQITSSMHDHLDELYINKKQAKIGWILTDK</sequence>
<reference evidence="1" key="1">
    <citation type="submission" date="2022-02" db="EMBL/GenBank/DDBJ databases">
        <title>Crop Bioprotection Bacillus Genome Sequencing.</title>
        <authorList>
            <person name="Dunlap C."/>
        </authorList>
    </citation>
    <scope>NUCLEOTIDE SEQUENCE</scope>
    <source>
        <strain evidence="1">EC49O2N-C10</strain>
    </source>
</reference>
<evidence type="ECO:0000313" key="1">
    <source>
        <dbReference type="EMBL" id="MCY9186656.1"/>
    </source>
</evidence>
<dbReference type="Proteomes" id="UP001073053">
    <property type="component" value="Unassembled WGS sequence"/>
</dbReference>
<evidence type="ECO:0000313" key="2">
    <source>
        <dbReference type="Proteomes" id="UP001073053"/>
    </source>
</evidence>